<dbReference type="KEGG" id="elim:B2M23_03985"/>
<dbReference type="PANTHER" id="PTHR30085">
    <property type="entry name" value="AMINO ACID ABC TRANSPORTER PERMEASE"/>
    <property type="match status" value="1"/>
</dbReference>
<keyword evidence="3 4" id="KW-0732">Signal</keyword>
<feature type="domain" description="Ionotropic glutamate receptor C-terminal" evidence="6">
    <location>
        <begin position="27"/>
        <end position="251"/>
    </location>
</feature>
<comment type="similarity">
    <text evidence="1">Belongs to the bacterial solute-binding protein 3 family.</text>
</comment>
<reference evidence="8" key="1">
    <citation type="journal article" date="2017" name="Sci. Rep.">
        <title>Determination of the Genome and Primary Transcriptome of Syngas Fermenting Eubacterium limosum ATCC 8486.</title>
        <authorList>
            <person name="Song Y."/>
            <person name="Shin J."/>
            <person name="Jeong Y."/>
            <person name="Jin S."/>
            <person name="Lee J.K."/>
            <person name="Kim D.R."/>
            <person name="Kim S.C."/>
            <person name="Cho S."/>
            <person name="Cho B.K."/>
        </authorList>
    </citation>
    <scope>NUCLEOTIDE SEQUENCE [LARGE SCALE GENOMIC DNA]</scope>
    <source>
        <strain evidence="8">ATCC 8486</strain>
    </source>
</reference>
<evidence type="ECO:0000313" key="8">
    <source>
        <dbReference type="Proteomes" id="UP000192391"/>
    </source>
</evidence>
<proteinExistence type="inferred from homology"/>
<evidence type="ECO:0000256" key="1">
    <source>
        <dbReference type="ARBA" id="ARBA00010333"/>
    </source>
</evidence>
<accession>A0AAC9W252</accession>
<organism evidence="7 8">
    <name type="scientific">Eubacterium limosum</name>
    <dbReference type="NCBI Taxonomy" id="1736"/>
    <lineage>
        <taxon>Bacteria</taxon>
        <taxon>Bacillati</taxon>
        <taxon>Bacillota</taxon>
        <taxon>Clostridia</taxon>
        <taxon>Eubacteriales</taxon>
        <taxon>Eubacteriaceae</taxon>
        <taxon>Eubacterium</taxon>
    </lineage>
</organism>
<keyword evidence="2" id="KW-0813">Transport</keyword>
<dbReference type="SMART" id="SM00079">
    <property type="entry name" value="PBPe"/>
    <property type="match status" value="1"/>
</dbReference>
<dbReference type="SUPFAM" id="SSF53850">
    <property type="entry name" value="Periplasmic binding protein-like II"/>
    <property type="match status" value="1"/>
</dbReference>
<feature type="domain" description="Solute-binding protein family 3/N-terminal" evidence="5">
    <location>
        <begin position="27"/>
        <end position="251"/>
    </location>
</feature>
<dbReference type="SMART" id="SM00062">
    <property type="entry name" value="PBPb"/>
    <property type="match status" value="1"/>
</dbReference>
<dbReference type="GO" id="GO:0005576">
    <property type="term" value="C:extracellular region"/>
    <property type="evidence" value="ECO:0007669"/>
    <property type="project" value="TreeGrafter"/>
</dbReference>
<evidence type="ECO:0000256" key="3">
    <source>
        <dbReference type="ARBA" id="ARBA00022729"/>
    </source>
</evidence>
<evidence type="ECO:0000259" key="6">
    <source>
        <dbReference type="SMART" id="SM00079"/>
    </source>
</evidence>
<dbReference type="Gene3D" id="3.40.190.10">
    <property type="entry name" value="Periplasmic binding protein-like II"/>
    <property type="match status" value="2"/>
</dbReference>
<dbReference type="Proteomes" id="UP000192391">
    <property type="component" value="Chromosome"/>
</dbReference>
<dbReference type="InterPro" id="IPR001320">
    <property type="entry name" value="Iontro_rcpt_C"/>
</dbReference>
<dbReference type="RefSeq" id="WP_038353443.1">
    <property type="nucleotide sequence ID" value="NZ_CP019962.1"/>
</dbReference>
<evidence type="ECO:0000313" key="7">
    <source>
        <dbReference type="EMBL" id="ARD64751.1"/>
    </source>
</evidence>
<evidence type="ECO:0000256" key="2">
    <source>
        <dbReference type="ARBA" id="ARBA00022448"/>
    </source>
</evidence>
<dbReference type="AlphaFoldDB" id="A0AAC9W252"/>
<evidence type="ECO:0000259" key="5">
    <source>
        <dbReference type="SMART" id="SM00062"/>
    </source>
</evidence>
<dbReference type="InterPro" id="IPR051455">
    <property type="entry name" value="Bact_solute-bind_prot3"/>
</dbReference>
<name>A0AAC9W252_EUBLI</name>
<dbReference type="EMBL" id="CP019962">
    <property type="protein sequence ID" value="ARD64751.1"/>
    <property type="molecule type" value="Genomic_DNA"/>
</dbReference>
<dbReference type="PROSITE" id="PS51257">
    <property type="entry name" value="PROKAR_LIPOPROTEIN"/>
    <property type="match status" value="1"/>
</dbReference>
<dbReference type="GO" id="GO:0006865">
    <property type="term" value="P:amino acid transport"/>
    <property type="evidence" value="ECO:0007669"/>
    <property type="project" value="TreeGrafter"/>
</dbReference>
<sequence>MKKLMIAAILITTLLLTSGCAADKSDKLKVGVKIDVPGFGYQNPETGQVEGFEVDIARELAGRIKGSPDALSITGVNVTTRGAMLDNGALDAVLATFTITEARKKSYHFSDPYYTDYLGILVKKDDGIHSFEALDGKTIGVAQSATTKDKLEELAQKDGISLRFNEYATYPEIKIALVSGRVDAFSVDRSILAGYADDTTMLLDDRFGAQNYGVATALSNEPMTKAVNSAISDMLTDGTIDKLQEKWHLTGGQDNE</sequence>
<dbReference type="InterPro" id="IPR001638">
    <property type="entry name" value="Solute-binding_3/MltF_N"/>
</dbReference>
<gene>
    <name evidence="7" type="ORF">B2M23_03985</name>
</gene>
<dbReference type="GO" id="GO:0030288">
    <property type="term" value="C:outer membrane-bounded periplasmic space"/>
    <property type="evidence" value="ECO:0007669"/>
    <property type="project" value="TreeGrafter"/>
</dbReference>
<dbReference type="Pfam" id="PF00497">
    <property type="entry name" value="SBP_bac_3"/>
    <property type="match status" value="1"/>
</dbReference>
<feature type="signal peptide" evidence="4">
    <location>
        <begin position="1"/>
        <end position="21"/>
    </location>
</feature>
<dbReference type="GO" id="GO:0015276">
    <property type="term" value="F:ligand-gated monoatomic ion channel activity"/>
    <property type="evidence" value="ECO:0007669"/>
    <property type="project" value="InterPro"/>
</dbReference>
<dbReference type="PANTHER" id="PTHR30085:SF6">
    <property type="entry name" value="ABC TRANSPORTER GLUTAMINE-BINDING PROTEIN GLNH"/>
    <property type="match status" value="1"/>
</dbReference>
<protein>
    <submittedName>
        <fullName evidence="7">Adhesin</fullName>
    </submittedName>
</protein>
<evidence type="ECO:0000256" key="4">
    <source>
        <dbReference type="SAM" id="SignalP"/>
    </source>
</evidence>
<feature type="chain" id="PRO_5042004334" evidence="4">
    <location>
        <begin position="22"/>
        <end position="256"/>
    </location>
</feature>
<dbReference type="GO" id="GO:0016020">
    <property type="term" value="C:membrane"/>
    <property type="evidence" value="ECO:0007669"/>
    <property type="project" value="InterPro"/>
</dbReference>